<proteinExistence type="predicted"/>
<keyword evidence="2" id="KW-0175">Coiled coil</keyword>
<sequence>MGYTQKVKVLVKTSLVVSAMLALAACGGGASSDGASSDQSKNGETTSFKISHVTQESHVWHKTVEKFGEELETLSDGKMSVEIFPGSQLGLEKDMVQQLETGSLDFGFLTNAYMSTRQDSLNAWFMPFTFENLKEAAAMRESDAAKQMLEELDSQGLVGLDFMFAGNRHVLLKDGAVQSPDHLKGKKIRIIGSPAMQDFWQEVDAGPTAMPLSEVYTSLQTGVIDGIDIDLDALVTEKYYENAENLTLTNHMTFPTVVVMSKQVYEGLSEEDRKIVKEAMTNAVNWGVEEAIAREEKNLEELKKLGVKVEELKDPSLFDSTKKTITDKYEGESEVIKSFLEEVQK</sequence>
<accession>A0ABS2R4I9</accession>
<evidence type="ECO:0000256" key="3">
    <source>
        <dbReference type="SAM" id="SignalP"/>
    </source>
</evidence>
<feature type="coiled-coil region" evidence="2">
    <location>
        <begin position="285"/>
        <end position="312"/>
    </location>
</feature>
<dbReference type="InterPro" id="IPR004682">
    <property type="entry name" value="TRAP_DctP"/>
</dbReference>
<keyword evidence="4" id="KW-0675">Receptor</keyword>
<dbReference type="Gene3D" id="3.40.190.170">
    <property type="entry name" value="Bacterial extracellular solute-binding protein, family 7"/>
    <property type="match status" value="1"/>
</dbReference>
<dbReference type="Proteomes" id="UP000823485">
    <property type="component" value="Unassembled WGS sequence"/>
</dbReference>
<evidence type="ECO:0000256" key="2">
    <source>
        <dbReference type="SAM" id="Coils"/>
    </source>
</evidence>
<dbReference type="NCBIfam" id="NF037995">
    <property type="entry name" value="TRAP_S1"/>
    <property type="match status" value="1"/>
</dbReference>
<feature type="signal peptide" evidence="3">
    <location>
        <begin position="1"/>
        <end position="24"/>
    </location>
</feature>
<protein>
    <submittedName>
        <fullName evidence="4">Tripartite ATP-independent transporter DctP family solute receptor</fullName>
    </submittedName>
</protein>
<dbReference type="PANTHER" id="PTHR33376">
    <property type="match status" value="1"/>
</dbReference>
<feature type="chain" id="PRO_5046070804" evidence="3">
    <location>
        <begin position="25"/>
        <end position="345"/>
    </location>
</feature>
<evidence type="ECO:0000313" key="4">
    <source>
        <dbReference type="EMBL" id="MBM7714300.1"/>
    </source>
</evidence>
<dbReference type="PANTHER" id="PTHR33376:SF2">
    <property type="entry name" value="DICARBOXYLATE-BINDING PERIPLASMIC PROTEIN"/>
    <property type="match status" value="1"/>
</dbReference>
<evidence type="ECO:0000256" key="1">
    <source>
        <dbReference type="ARBA" id="ARBA00022729"/>
    </source>
</evidence>
<dbReference type="InterPro" id="IPR038404">
    <property type="entry name" value="TRAP_DctP_sf"/>
</dbReference>
<dbReference type="EMBL" id="JAFBFH010000006">
    <property type="protein sequence ID" value="MBM7714300.1"/>
    <property type="molecule type" value="Genomic_DNA"/>
</dbReference>
<keyword evidence="1 3" id="KW-0732">Signal</keyword>
<organism evidence="4 5">
    <name type="scientific">Siminovitchia thermophila</name>
    <dbReference type="NCBI Taxonomy" id="1245522"/>
    <lineage>
        <taxon>Bacteria</taxon>
        <taxon>Bacillati</taxon>
        <taxon>Bacillota</taxon>
        <taxon>Bacilli</taxon>
        <taxon>Bacillales</taxon>
        <taxon>Bacillaceae</taxon>
        <taxon>Siminovitchia</taxon>
    </lineage>
</organism>
<dbReference type="NCBIfam" id="TIGR00787">
    <property type="entry name" value="dctP"/>
    <property type="match status" value="1"/>
</dbReference>
<dbReference type="InterPro" id="IPR018389">
    <property type="entry name" value="DctP_fam"/>
</dbReference>
<comment type="caution">
    <text evidence="4">The sequence shown here is derived from an EMBL/GenBank/DDBJ whole genome shotgun (WGS) entry which is preliminary data.</text>
</comment>
<dbReference type="Pfam" id="PF03480">
    <property type="entry name" value="DctP"/>
    <property type="match status" value="1"/>
</dbReference>
<name>A0ABS2R4I9_9BACI</name>
<keyword evidence="5" id="KW-1185">Reference proteome</keyword>
<dbReference type="CDD" id="cd13603">
    <property type="entry name" value="PBP2_TRAP_Siap_TeaA_like"/>
    <property type="match status" value="1"/>
</dbReference>
<gene>
    <name evidence="4" type="ORF">JOC94_001272</name>
</gene>
<reference evidence="4 5" key="1">
    <citation type="submission" date="2021-01" db="EMBL/GenBank/DDBJ databases">
        <title>Genomic Encyclopedia of Type Strains, Phase IV (KMG-IV): sequencing the most valuable type-strain genomes for metagenomic binning, comparative biology and taxonomic classification.</title>
        <authorList>
            <person name="Goeker M."/>
        </authorList>
    </citation>
    <scope>NUCLEOTIDE SEQUENCE [LARGE SCALE GENOMIC DNA]</scope>
    <source>
        <strain evidence="4 5">DSM 105453</strain>
    </source>
</reference>
<evidence type="ECO:0000313" key="5">
    <source>
        <dbReference type="Proteomes" id="UP000823485"/>
    </source>
</evidence>
<dbReference type="PROSITE" id="PS51257">
    <property type="entry name" value="PROKAR_LIPOPROTEIN"/>
    <property type="match status" value="1"/>
</dbReference>
<dbReference type="PIRSF" id="PIRSF006470">
    <property type="entry name" value="DctB"/>
    <property type="match status" value="1"/>
</dbReference>